<sequence length="81" mass="9145">MRAYACHDCIFQPAFSTFTELFRCRYRLAFVIFGYRREEREACFLIMIIVAEEGAPAPGGPPSAGNRMKKVLPCTLPNPLS</sequence>
<accession>A0A2W5FFW6</accession>
<evidence type="ECO:0000313" key="3">
    <source>
        <dbReference type="Proteomes" id="UP000249769"/>
    </source>
</evidence>
<organism evidence="2 3">
    <name type="scientific">Agrobacterium fabrum</name>
    <dbReference type="NCBI Taxonomy" id="1176649"/>
    <lineage>
        <taxon>Bacteria</taxon>
        <taxon>Pseudomonadati</taxon>
        <taxon>Pseudomonadota</taxon>
        <taxon>Alphaproteobacteria</taxon>
        <taxon>Hyphomicrobiales</taxon>
        <taxon>Rhizobiaceae</taxon>
        <taxon>Rhizobium/Agrobacterium group</taxon>
        <taxon>Agrobacterium</taxon>
        <taxon>Agrobacterium tumefaciens complex</taxon>
    </lineage>
</organism>
<evidence type="ECO:0000256" key="1">
    <source>
        <dbReference type="SAM" id="MobiDB-lite"/>
    </source>
</evidence>
<comment type="caution">
    <text evidence="2">The sequence shown here is derived from an EMBL/GenBank/DDBJ whole genome shotgun (WGS) entry which is preliminary data.</text>
</comment>
<reference evidence="2 3" key="1">
    <citation type="submission" date="2017-08" db="EMBL/GenBank/DDBJ databases">
        <title>Infants hospitalized years apart are colonized by the same room-sourced microbial strains.</title>
        <authorList>
            <person name="Brooks B."/>
            <person name="Olm M.R."/>
            <person name="Firek B.A."/>
            <person name="Baker R."/>
            <person name="Thomas B.C."/>
            <person name="Morowitz M.J."/>
            <person name="Banfield J.F."/>
        </authorList>
    </citation>
    <scope>NUCLEOTIDE SEQUENCE [LARGE SCALE GENOMIC DNA]</scope>
    <source>
        <strain evidence="2">S2_009_000_R2_73</strain>
    </source>
</reference>
<evidence type="ECO:0000313" key="2">
    <source>
        <dbReference type="EMBL" id="PZP53194.1"/>
    </source>
</evidence>
<feature type="region of interest" description="Disordered" evidence="1">
    <location>
        <begin position="59"/>
        <end position="81"/>
    </location>
</feature>
<name>A0A2W5FFW6_9HYPH</name>
<dbReference type="EMBL" id="QFOL01000024">
    <property type="protein sequence ID" value="PZP53194.1"/>
    <property type="molecule type" value="Genomic_DNA"/>
</dbReference>
<proteinExistence type="predicted"/>
<dbReference type="AlphaFoldDB" id="A0A2W5FFW6"/>
<protein>
    <submittedName>
        <fullName evidence="2">Uncharacterized protein</fullName>
    </submittedName>
</protein>
<dbReference type="Proteomes" id="UP000249769">
    <property type="component" value="Unassembled WGS sequence"/>
</dbReference>
<gene>
    <name evidence="2" type="ORF">DI595_04310</name>
</gene>